<feature type="region of interest" description="Disordered" evidence="1">
    <location>
        <begin position="219"/>
        <end position="396"/>
    </location>
</feature>
<organism evidence="2 3">
    <name type="scientific">Mycena albidolilacea</name>
    <dbReference type="NCBI Taxonomy" id="1033008"/>
    <lineage>
        <taxon>Eukaryota</taxon>
        <taxon>Fungi</taxon>
        <taxon>Dikarya</taxon>
        <taxon>Basidiomycota</taxon>
        <taxon>Agaricomycotina</taxon>
        <taxon>Agaricomycetes</taxon>
        <taxon>Agaricomycetidae</taxon>
        <taxon>Agaricales</taxon>
        <taxon>Marasmiineae</taxon>
        <taxon>Mycenaceae</taxon>
        <taxon>Mycena</taxon>
    </lineage>
</organism>
<name>A0AAD6ZDW6_9AGAR</name>
<dbReference type="Proteomes" id="UP001218218">
    <property type="component" value="Unassembled WGS sequence"/>
</dbReference>
<feature type="region of interest" description="Disordered" evidence="1">
    <location>
        <begin position="27"/>
        <end position="204"/>
    </location>
</feature>
<feature type="compositionally biased region" description="Gly residues" evidence="1">
    <location>
        <begin position="100"/>
        <end position="109"/>
    </location>
</feature>
<feature type="compositionally biased region" description="Low complexity" evidence="1">
    <location>
        <begin position="230"/>
        <end position="243"/>
    </location>
</feature>
<comment type="caution">
    <text evidence="2">The sequence shown here is derived from an EMBL/GenBank/DDBJ whole genome shotgun (WGS) entry which is preliminary data.</text>
</comment>
<proteinExistence type="predicted"/>
<feature type="compositionally biased region" description="Low complexity" evidence="1">
    <location>
        <begin position="309"/>
        <end position="320"/>
    </location>
</feature>
<feature type="compositionally biased region" description="Basic and acidic residues" evidence="1">
    <location>
        <begin position="37"/>
        <end position="52"/>
    </location>
</feature>
<sequence>MTRWVDNRMFGRNIFPGDMLSVGRFVTGSSETAGGSTREEGAGRDRHTERTQRRGRRGRMGMRMRGAGAQGRPMQAQAGVGRDEIGAGRRTGGTSEVGYTRGGDAGQGRMGWVCRDGYADAGKRRNGSGIGADTGAGVERTSVARDTSEGRIRRRGEEKDEEREEKDKKREGGNTPISRSQGSNSKAPHKHGTRDLEAQPELQVAPSTRCVFASAQNRCGWGAQTKSPVSSSRDAAARQQSEAVMGTTEEERIGCASQSRGSGEAGRDGRGGTDADASAGAGAAGTGLAEWSAAGTQGWEGTRRGFARGGDAAATDDGTGVARRKHGEDEVARRNGMGMGANTGRGWRAQVLGSVGSGRGGRVQGRRGGRAVAAAEAQKSRRGEGAVSKRGRRWWA</sequence>
<feature type="compositionally biased region" description="Low complexity" evidence="1">
    <location>
        <begin position="63"/>
        <end position="72"/>
    </location>
</feature>
<feature type="compositionally biased region" description="Polar residues" evidence="1">
    <location>
        <begin position="175"/>
        <end position="186"/>
    </location>
</feature>
<gene>
    <name evidence="2" type="ORF">DFH08DRAFT_819906</name>
</gene>
<dbReference type="AlphaFoldDB" id="A0AAD6ZDW6"/>
<accession>A0AAD6ZDW6</accession>
<reference evidence="2" key="1">
    <citation type="submission" date="2023-03" db="EMBL/GenBank/DDBJ databases">
        <title>Massive genome expansion in bonnet fungi (Mycena s.s.) driven by repeated elements and novel gene families across ecological guilds.</title>
        <authorList>
            <consortium name="Lawrence Berkeley National Laboratory"/>
            <person name="Harder C.B."/>
            <person name="Miyauchi S."/>
            <person name="Viragh M."/>
            <person name="Kuo A."/>
            <person name="Thoen E."/>
            <person name="Andreopoulos B."/>
            <person name="Lu D."/>
            <person name="Skrede I."/>
            <person name="Drula E."/>
            <person name="Henrissat B."/>
            <person name="Morin E."/>
            <person name="Kohler A."/>
            <person name="Barry K."/>
            <person name="LaButti K."/>
            <person name="Morin E."/>
            <person name="Salamov A."/>
            <person name="Lipzen A."/>
            <person name="Mereny Z."/>
            <person name="Hegedus B."/>
            <person name="Baldrian P."/>
            <person name="Stursova M."/>
            <person name="Weitz H."/>
            <person name="Taylor A."/>
            <person name="Grigoriev I.V."/>
            <person name="Nagy L.G."/>
            <person name="Martin F."/>
            <person name="Kauserud H."/>
        </authorList>
    </citation>
    <scope>NUCLEOTIDE SEQUENCE</scope>
    <source>
        <strain evidence="2">CBHHK002</strain>
    </source>
</reference>
<evidence type="ECO:0000256" key="1">
    <source>
        <dbReference type="SAM" id="MobiDB-lite"/>
    </source>
</evidence>
<feature type="compositionally biased region" description="Basic and acidic residues" evidence="1">
    <location>
        <begin position="142"/>
        <end position="158"/>
    </location>
</feature>
<feature type="compositionally biased region" description="Basic residues" evidence="1">
    <location>
        <begin position="53"/>
        <end position="62"/>
    </location>
</feature>
<keyword evidence="3" id="KW-1185">Reference proteome</keyword>
<protein>
    <submittedName>
        <fullName evidence="2">Uncharacterized protein</fullName>
    </submittedName>
</protein>
<dbReference type="EMBL" id="JARIHO010000058">
    <property type="protein sequence ID" value="KAJ7318298.1"/>
    <property type="molecule type" value="Genomic_DNA"/>
</dbReference>
<evidence type="ECO:0000313" key="3">
    <source>
        <dbReference type="Proteomes" id="UP001218218"/>
    </source>
</evidence>
<evidence type="ECO:0000313" key="2">
    <source>
        <dbReference type="EMBL" id="KAJ7318298.1"/>
    </source>
</evidence>